<accession>A0AA39MIN5</accession>
<feature type="compositionally biased region" description="Acidic residues" evidence="6">
    <location>
        <begin position="392"/>
        <end position="403"/>
    </location>
</feature>
<dbReference type="GO" id="GO:0005737">
    <property type="term" value="C:cytoplasm"/>
    <property type="evidence" value="ECO:0007669"/>
    <property type="project" value="TreeGrafter"/>
</dbReference>
<comment type="similarity">
    <text evidence="1">Belongs to the helicase family. RecQ subfamily.</text>
</comment>
<dbReference type="SMART" id="SM00487">
    <property type="entry name" value="DEXDc"/>
    <property type="match status" value="1"/>
</dbReference>
<keyword evidence="10" id="KW-1185">Reference proteome</keyword>
<sequence>MSFVPVASPDPQKLNETRKILCEVFNVPELRSFQDEAGQNMLKGLDTIVDAPTGAGKTLSFMYALFYHWRPGDIPNPKTDKIILVLSPLIGLMKDQLLVRQYAGQNKYRVVLVGPETAKKTQFQELVLSKKRFKRNIIGEYGGDDFRPDYATAPGILRGRLPGGLPILVASATMPPDVITDLTHKVGLTSECRRIAISNEKRNIALSVRLIQHAGDSYADLFTLIPHNAATPDDIDQTIIYVNERAVAERIQDFFRVNASQFPPESFEFYHRHIDQKSKDRIQAGLISGRIRIVISTDALGLGVHYPLIRRVFLWHAPRTMCSLIQKIGRIRGSSGEAVLYVTEAYYTKHLQGSESSDDEDNEDSDANEGVEDEDPDQDRERDDRSPIQDEFHDDEDMDQDLPEDGRDYNAEGDGENGEPVSDSDSENDGLNQSIVRAPAKRQRRKGVKQLSPMEVRDRHFLYQFVGTTKCRRIPWNKFFKNNDKVTIPGPPPDPRCCDNCNPAQFPVDTILVTGDDRLKSGRKARSSEEIHDAVRAALLVLREHLAERQFGPDQVWFTGESILQESVIEILAQRAPLINSVTSISDYVKWAWAEKYGSDVLMAIQQILSTFPEDSAATQERLRQEKDQRAKERALAVDNRDKMLDIFRGCDSVVDALTWTDDNGKECACIQPFLRAPSRRVRLILQR</sequence>
<dbReference type="PANTHER" id="PTHR13710:SF154">
    <property type="entry name" value="RECQ HELICASE, PUTATIVE (AFU_ORTHOLOGUE AFUA_6G14720)-RELATED"/>
    <property type="match status" value="1"/>
</dbReference>
<dbReference type="InterPro" id="IPR011545">
    <property type="entry name" value="DEAD/DEAH_box_helicase_dom"/>
</dbReference>
<dbReference type="Pfam" id="PF00270">
    <property type="entry name" value="DEAD"/>
    <property type="match status" value="1"/>
</dbReference>
<proteinExistence type="inferred from homology"/>
<dbReference type="SMART" id="SM00490">
    <property type="entry name" value="HELICc"/>
    <property type="match status" value="1"/>
</dbReference>
<evidence type="ECO:0000256" key="5">
    <source>
        <dbReference type="ARBA" id="ARBA00034808"/>
    </source>
</evidence>
<dbReference type="Gene3D" id="3.40.50.300">
    <property type="entry name" value="P-loop containing nucleotide triphosphate hydrolases"/>
    <property type="match status" value="3"/>
</dbReference>
<gene>
    <name evidence="9" type="ORF">EV421DRAFT_2022380</name>
</gene>
<dbReference type="SUPFAM" id="SSF52540">
    <property type="entry name" value="P-loop containing nucleoside triphosphate hydrolases"/>
    <property type="match status" value="1"/>
</dbReference>
<dbReference type="PROSITE" id="PS51192">
    <property type="entry name" value="HELICASE_ATP_BIND_1"/>
    <property type="match status" value="1"/>
</dbReference>
<dbReference type="AlphaFoldDB" id="A0AA39MIN5"/>
<evidence type="ECO:0000256" key="3">
    <source>
        <dbReference type="ARBA" id="ARBA00022840"/>
    </source>
</evidence>
<evidence type="ECO:0000313" key="10">
    <source>
        <dbReference type="Proteomes" id="UP001175226"/>
    </source>
</evidence>
<evidence type="ECO:0000259" key="8">
    <source>
        <dbReference type="PROSITE" id="PS51194"/>
    </source>
</evidence>
<evidence type="ECO:0000256" key="4">
    <source>
        <dbReference type="ARBA" id="ARBA00034617"/>
    </source>
</evidence>
<dbReference type="GO" id="GO:0009378">
    <property type="term" value="F:four-way junction helicase activity"/>
    <property type="evidence" value="ECO:0007669"/>
    <property type="project" value="TreeGrafter"/>
</dbReference>
<name>A0AA39MIN5_9AGAR</name>
<feature type="compositionally biased region" description="Basic and acidic residues" evidence="6">
    <location>
        <begin position="379"/>
        <end position="391"/>
    </location>
</feature>
<comment type="catalytic activity">
    <reaction evidence="4">
        <text>Couples ATP hydrolysis with the unwinding of duplex DNA by translocating in the 3'-5' direction.</text>
        <dbReference type="EC" id="5.6.2.4"/>
    </reaction>
</comment>
<feature type="compositionally biased region" description="Acidic residues" evidence="6">
    <location>
        <begin position="356"/>
        <end position="378"/>
    </location>
</feature>
<organism evidence="9 10">
    <name type="scientific">Armillaria borealis</name>
    <dbReference type="NCBI Taxonomy" id="47425"/>
    <lineage>
        <taxon>Eukaryota</taxon>
        <taxon>Fungi</taxon>
        <taxon>Dikarya</taxon>
        <taxon>Basidiomycota</taxon>
        <taxon>Agaricomycotina</taxon>
        <taxon>Agaricomycetes</taxon>
        <taxon>Agaricomycetidae</taxon>
        <taxon>Agaricales</taxon>
        <taxon>Marasmiineae</taxon>
        <taxon>Physalacriaceae</taxon>
        <taxon>Armillaria</taxon>
    </lineage>
</organism>
<dbReference type="Proteomes" id="UP001175226">
    <property type="component" value="Unassembled WGS sequence"/>
</dbReference>
<feature type="domain" description="Helicase ATP-binding" evidence="7">
    <location>
        <begin position="38"/>
        <end position="192"/>
    </location>
</feature>
<dbReference type="PANTHER" id="PTHR13710">
    <property type="entry name" value="DNA HELICASE RECQ FAMILY MEMBER"/>
    <property type="match status" value="1"/>
</dbReference>
<dbReference type="GO" id="GO:0003676">
    <property type="term" value="F:nucleic acid binding"/>
    <property type="evidence" value="ECO:0007669"/>
    <property type="project" value="InterPro"/>
</dbReference>
<dbReference type="GO" id="GO:0005524">
    <property type="term" value="F:ATP binding"/>
    <property type="evidence" value="ECO:0007669"/>
    <property type="project" value="UniProtKB-KW"/>
</dbReference>
<dbReference type="InterPro" id="IPR014001">
    <property type="entry name" value="Helicase_ATP-bd"/>
</dbReference>
<evidence type="ECO:0000256" key="1">
    <source>
        <dbReference type="ARBA" id="ARBA00005446"/>
    </source>
</evidence>
<dbReference type="GO" id="GO:0043138">
    <property type="term" value="F:3'-5' DNA helicase activity"/>
    <property type="evidence" value="ECO:0007669"/>
    <property type="project" value="UniProtKB-EC"/>
</dbReference>
<protein>
    <recommendedName>
        <fullName evidence="5">DNA 3'-5' helicase</fullName>
        <ecNumber evidence="5">5.6.2.4</ecNumber>
    </recommendedName>
</protein>
<keyword evidence="9" id="KW-0378">Hydrolase</keyword>
<dbReference type="GO" id="GO:0016787">
    <property type="term" value="F:hydrolase activity"/>
    <property type="evidence" value="ECO:0007669"/>
    <property type="project" value="UniProtKB-KW"/>
</dbReference>
<comment type="caution">
    <text evidence="9">The sequence shown here is derived from an EMBL/GenBank/DDBJ whole genome shotgun (WGS) entry which is preliminary data.</text>
</comment>
<dbReference type="InterPro" id="IPR001650">
    <property type="entry name" value="Helicase_C-like"/>
</dbReference>
<evidence type="ECO:0000259" key="7">
    <source>
        <dbReference type="PROSITE" id="PS51192"/>
    </source>
</evidence>
<evidence type="ECO:0000313" key="9">
    <source>
        <dbReference type="EMBL" id="KAK0435752.1"/>
    </source>
</evidence>
<dbReference type="GO" id="GO:0005694">
    <property type="term" value="C:chromosome"/>
    <property type="evidence" value="ECO:0007669"/>
    <property type="project" value="TreeGrafter"/>
</dbReference>
<feature type="compositionally biased region" description="Acidic residues" evidence="6">
    <location>
        <begin position="411"/>
        <end position="428"/>
    </location>
</feature>
<keyword evidence="2" id="KW-0547">Nucleotide-binding</keyword>
<dbReference type="EC" id="5.6.2.4" evidence="5"/>
<evidence type="ECO:0000256" key="2">
    <source>
        <dbReference type="ARBA" id="ARBA00022741"/>
    </source>
</evidence>
<reference evidence="9" key="1">
    <citation type="submission" date="2023-06" db="EMBL/GenBank/DDBJ databases">
        <authorList>
            <consortium name="Lawrence Berkeley National Laboratory"/>
            <person name="Ahrendt S."/>
            <person name="Sahu N."/>
            <person name="Indic B."/>
            <person name="Wong-Bajracharya J."/>
            <person name="Merenyi Z."/>
            <person name="Ke H.-M."/>
            <person name="Monk M."/>
            <person name="Kocsube S."/>
            <person name="Drula E."/>
            <person name="Lipzen A."/>
            <person name="Balint B."/>
            <person name="Henrissat B."/>
            <person name="Andreopoulos B."/>
            <person name="Martin F.M."/>
            <person name="Harder C.B."/>
            <person name="Rigling D."/>
            <person name="Ford K.L."/>
            <person name="Foster G.D."/>
            <person name="Pangilinan J."/>
            <person name="Papanicolaou A."/>
            <person name="Barry K."/>
            <person name="LaButti K."/>
            <person name="Viragh M."/>
            <person name="Koriabine M."/>
            <person name="Yan M."/>
            <person name="Riley R."/>
            <person name="Champramary S."/>
            <person name="Plett K.L."/>
            <person name="Tsai I.J."/>
            <person name="Slot J."/>
            <person name="Sipos G."/>
            <person name="Plett J."/>
            <person name="Nagy L.G."/>
            <person name="Grigoriev I.V."/>
        </authorList>
    </citation>
    <scope>NUCLEOTIDE SEQUENCE</scope>
    <source>
        <strain evidence="9">FPL87.14</strain>
    </source>
</reference>
<evidence type="ECO:0000256" key="6">
    <source>
        <dbReference type="SAM" id="MobiDB-lite"/>
    </source>
</evidence>
<feature type="region of interest" description="Disordered" evidence="6">
    <location>
        <begin position="351"/>
        <end position="450"/>
    </location>
</feature>
<dbReference type="PROSITE" id="PS51194">
    <property type="entry name" value="HELICASE_CTER"/>
    <property type="match status" value="1"/>
</dbReference>
<feature type="compositionally biased region" description="Basic residues" evidence="6">
    <location>
        <begin position="439"/>
        <end position="448"/>
    </location>
</feature>
<dbReference type="Pfam" id="PF00271">
    <property type="entry name" value="Helicase_C"/>
    <property type="match status" value="1"/>
</dbReference>
<dbReference type="GO" id="GO:0000724">
    <property type="term" value="P:double-strand break repair via homologous recombination"/>
    <property type="evidence" value="ECO:0007669"/>
    <property type="project" value="TreeGrafter"/>
</dbReference>
<feature type="domain" description="Helicase C-terminal" evidence="8">
    <location>
        <begin position="223"/>
        <end position="372"/>
    </location>
</feature>
<dbReference type="EMBL" id="JAUEPT010000060">
    <property type="protein sequence ID" value="KAK0435752.1"/>
    <property type="molecule type" value="Genomic_DNA"/>
</dbReference>
<dbReference type="InterPro" id="IPR027417">
    <property type="entry name" value="P-loop_NTPase"/>
</dbReference>
<keyword evidence="3" id="KW-0067">ATP-binding</keyword>